<sequence length="265" mass="26777">MQSGGADVLGLKNIGRSQIDASDFVGGTTSPPPSNVAPVANNNSASTKPGTAVEIAVLGNDTDANGDVLSIASFTQPANGTVVKDNQGTSSTADDALVYTPKSSFTSGTDTFSYTASDGSLTDDATVTVTVGTAPAANTVSGTTSNDALNGTSGNDSLLGLAGDDTIRGGAGNDTCVAGPGLDFFFGEGGADVCLFSPGEGKDKWFDFQDGSDKIALPAGLDYSQLTFRADTTWNYLWVQSGGADVLGLKNIGRSQIDASDFVLL</sequence>
<dbReference type="AlphaFoldDB" id="A0A564WCS8"/>
<dbReference type="Pfam" id="PF17963">
    <property type="entry name" value="Big_9"/>
    <property type="match status" value="1"/>
</dbReference>
<evidence type="ECO:0008006" key="4">
    <source>
        <dbReference type="Google" id="ProtNLM"/>
    </source>
</evidence>
<dbReference type="SUPFAM" id="SSF51120">
    <property type="entry name" value="beta-Roll"/>
    <property type="match status" value="1"/>
</dbReference>
<organism evidence="2 3">
    <name type="scientific">Candidatus Defluviicoccus seviourii</name>
    <dbReference type="NCBI Taxonomy" id="2565273"/>
    <lineage>
        <taxon>Bacteria</taxon>
        <taxon>Pseudomonadati</taxon>
        <taxon>Pseudomonadota</taxon>
        <taxon>Alphaproteobacteria</taxon>
        <taxon>Rhodospirillales</taxon>
        <taxon>Rhodospirillaceae</taxon>
        <taxon>Defluviicoccus</taxon>
    </lineage>
</organism>
<dbReference type="PRINTS" id="PR00313">
    <property type="entry name" value="CABNDNGRPT"/>
</dbReference>
<dbReference type="InterPro" id="IPR018511">
    <property type="entry name" value="Hemolysin-typ_Ca-bd_CS"/>
</dbReference>
<dbReference type="Proteomes" id="UP000326641">
    <property type="component" value="Unassembled WGS sequence"/>
</dbReference>
<accession>A0A564WCS8</accession>
<dbReference type="InterPro" id="IPR001343">
    <property type="entry name" value="Hemolysn_Ca-bd"/>
</dbReference>
<keyword evidence="3" id="KW-1185">Reference proteome</keyword>
<dbReference type="InterPro" id="IPR011049">
    <property type="entry name" value="Serralysin-like_metalloprot_C"/>
</dbReference>
<dbReference type="Gene3D" id="2.150.10.10">
    <property type="entry name" value="Serralysin-like metalloprotease, C-terminal"/>
    <property type="match status" value="1"/>
</dbReference>
<dbReference type="EMBL" id="UXAT02000012">
    <property type="protein sequence ID" value="VUX46101.1"/>
    <property type="molecule type" value="Genomic_DNA"/>
</dbReference>
<proteinExistence type="predicted"/>
<feature type="compositionally biased region" description="Low complexity" evidence="1">
    <location>
        <begin position="36"/>
        <end position="46"/>
    </location>
</feature>
<dbReference type="GO" id="GO:0005509">
    <property type="term" value="F:calcium ion binding"/>
    <property type="evidence" value="ECO:0007669"/>
    <property type="project" value="InterPro"/>
</dbReference>
<evidence type="ECO:0000256" key="1">
    <source>
        <dbReference type="SAM" id="MobiDB-lite"/>
    </source>
</evidence>
<dbReference type="PROSITE" id="PS00330">
    <property type="entry name" value="HEMOLYSIN_CALCIUM"/>
    <property type="match status" value="1"/>
</dbReference>
<name>A0A564WCS8_9PROT</name>
<feature type="region of interest" description="Disordered" evidence="1">
    <location>
        <begin position="22"/>
        <end position="47"/>
    </location>
</feature>
<dbReference type="Pfam" id="PF00353">
    <property type="entry name" value="HemolysinCabind"/>
    <property type="match status" value="2"/>
</dbReference>
<protein>
    <recommendedName>
        <fullName evidence="4">Cadherin-like domain-containing protein</fullName>
    </recommendedName>
</protein>
<gene>
    <name evidence="2" type="ORF">DF3PA_20001</name>
</gene>
<comment type="caution">
    <text evidence="2">The sequence shown here is derived from an EMBL/GenBank/DDBJ whole genome shotgun (WGS) entry which is preliminary data.</text>
</comment>
<evidence type="ECO:0000313" key="3">
    <source>
        <dbReference type="Proteomes" id="UP000326641"/>
    </source>
</evidence>
<evidence type="ECO:0000313" key="2">
    <source>
        <dbReference type="EMBL" id="VUX46101.1"/>
    </source>
</evidence>
<reference evidence="2" key="1">
    <citation type="submission" date="2018-11" db="EMBL/GenBank/DDBJ databases">
        <authorList>
            <person name="Onetto C."/>
        </authorList>
    </citation>
    <scope>NUCLEOTIDE SEQUENCE [LARGE SCALE GENOMIC DNA]</scope>
</reference>